<proteinExistence type="inferred from homology"/>
<dbReference type="VEuPathDB" id="FungiDB:ATEG_05808"/>
<evidence type="ECO:0000259" key="8">
    <source>
        <dbReference type="Pfam" id="PF13087"/>
    </source>
</evidence>
<dbReference type="GeneID" id="4321828"/>
<reference evidence="10" key="1">
    <citation type="submission" date="2005-09" db="EMBL/GenBank/DDBJ databases">
        <title>Annotation of the Aspergillus terreus NIH2624 genome.</title>
        <authorList>
            <person name="Birren B.W."/>
            <person name="Lander E.S."/>
            <person name="Galagan J.E."/>
            <person name="Nusbaum C."/>
            <person name="Devon K."/>
            <person name="Henn M."/>
            <person name="Ma L.-J."/>
            <person name="Jaffe D.B."/>
            <person name="Butler J."/>
            <person name="Alvarez P."/>
            <person name="Gnerre S."/>
            <person name="Grabherr M."/>
            <person name="Kleber M."/>
            <person name="Mauceli E.W."/>
            <person name="Brockman W."/>
            <person name="Rounsley S."/>
            <person name="Young S.K."/>
            <person name="LaButti K."/>
            <person name="Pushparaj V."/>
            <person name="DeCaprio D."/>
            <person name="Crawford M."/>
            <person name="Koehrsen M."/>
            <person name="Engels R."/>
            <person name="Montgomery P."/>
            <person name="Pearson M."/>
            <person name="Howarth C."/>
            <person name="Larson L."/>
            <person name="Luoma S."/>
            <person name="White J."/>
            <person name="Alvarado L."/>
            <person name="Kodira C.D."/>
            <person name="Zeng Q."/>
            <person name="Oleary S."/>
            <person name="Yandava C."/>
            <person name="Denning D.W."/>
            <person name="Nierman W.C."/>
            <person name="Milne T."/>
            <person name="Madden K."/>
        </authorList>
    </citation>
    <scope>NUCLEOTIDE SEQUENCE [LARGE SCALE GENOMIC DNA]</scope>
    <source>
        <strain evidence="10">NIH 2624 / FGSC A1156</strain>
    </source>
</reference>
<sequence length="1179" mass="130842">MEDIIYQDQHSEDGKSDVSDDGPNEYAGEVAVPVNEINEWCTSADAGPSTDNQHAASISHDDSEPSGDNIPSNLVEANNPLNEVNEWCTSTDAGPSTDNPSTDNQHVASIPQENAEPSEDDVPGLLVENNRDPTQNILVELSASKTPDWNFFQGPMERYTRFEVSEGVFLPPTSSPVAGDVFVKVSIRFRPVAGRLIFEVWIPNPNFQADKSLVHPDNILHRARLEFDLHPPQDVNLPPCVDQMEIVEHFPLAGNADETGVQHEDPCFVDITFIASRGISRGLLVPDEAFSDTTRELLSFLRSFAGARSNKPRKIKFRVDVEPQHVSRLEGFLQTISQVRDDPPTSVAWNAYRSKSGNVRYIHGQQKPRQIVRQEWGSDLVKFKAEDHFHDLDEYLTKMAYGATIEWSRPYVQTDRVQDIQCSVTVKEYGTSVIAIAELSKTSFREANLPDSLKDTELIIPHGTTVQVIVTVPQKGDKPRKEKTKGITIPNYADFGVGNVYIALFGRKLLSLARDQSWTGQLHFEVNTSPLRRQLNCLHLLDGDELRKEKWMPVILNQEPAELDVVDPVADVDEDSINAAFQYVFNLKPWNTEQQSAIRLARKLPGRFGLIQGYPGCGKTAVMAALALFYVKCGLHVILCGASNSAVDALLKELQALEPTADVLRIRRGAIESRAKLQHNAEERAAEEDELEAHAAIIGLLKDIVDTQKRKIEGEFPDATVFQKVLAKARHAIQNGITLQIDVNTSPSSSPDEEDTEHRAELKDAYQIFHKYLSSPRASKPKMGDSERDAWYKNEREFKKAYEAISAEVNKCSKIVACTNNLAGTELVRKHFAESSNGIMVLADEDGQAIEIDALIPIMYLDASNKVKGTIRGGDRHQLPPLVLTAQESPGFNEFGPQIATSLFDRLLKNNFPSVTLSRQHRMNPTLAMFPSAFTYKGSMKNDPSVSRLVIPQNFEAALLRWCKEHTGRLVKSLNGNTLALHVDGTTSTNALTCSRSNSANVAVAMDLLESLVKDEANTDLSIAIIVPYADQRVLYVRALLQMAKGLGRDIQRHVSIKTIDSIRGGEADVVILDWVVSGAERNADLGFTRDNRRANVALTRARLFLVTVSHSELCSPEAALNKIQKPVEKEAEILAHCKQFGGDAIKCCWSHCPKYFFEIGSNDAPIDDAPVDDGEVAW</sequence>
<dbReference type="Pfam" id="PF13087">
    <property type="entry name" value="AAA_12"/>
    <property type="match status" value="1"/>
</dbReference>
<dbReference type="RefSeq" id="XP_001214986.1">
    <property type="nucleotide sequence ID" value="XM_001214986.1"/>
</dbReference>
<evidence type="ECO:0000256" key="4">
    <source>
        <dbReference type="ARBA" id="ARBA00022806"/>
    </source>
</evidence>
<dbReference type="Gene3D" id="3.40.50.300">
    <property type="entry name" value="P-loop containing nucleotide triphosphate hydrolases"/>
    <property type="match status" value="2"/>
</dbReference>
<dbReference type="eggNOG" id="KOG1802">
    <property type="taxonomic scope" value="Eukaryota"/>
</dbReference>
<feature type="domain" description="DNA2/NAM7 helicase helicase" evidence="7">
    <location>
        <begin position="591"/>
        <end position="885"/>
    </location>
</feature>
<dbReference type="PANTHER" id="PTHR43788:SF16">
    <property type="entry name" value="HELICASE WITH ZINC FINGER 2"/>
    <property type="match status" value="1"/>
</dbReference>
<dbReference type="CDD" id="cd18808">
    <property type="entry name" value="SF1_C_Upf1"/>
    <property type="match status" value="1"/>
</dbReference>
<keyword evidence="5" id="KW-0067">ATP-binding</keyword>
<evidence type="ECO:0000259" key="7">
    <source>
        <dbReference type="Pfam" id="PF13086"/>
    </source>
</evidence>
<dbReference type="GO" id="GO:0005524">
    <property type="term" value="F:ATP binding"/>
    <property type="evidence" value="ECO:0007669"/>
    <property type="project" value="UniProtKB-KW"/>
</dbReference>
<comment type="similarity">
    <text evidence="1">Belongs to the DNA2/NAM7 helicase family.</text>
</comment>
<evidence type="ECO:0000313" key="10">
    <source>
        <dbReference type="Proteomes" id="UP000007963"/>
    </source>
</evidence>
<feature type="domain" description="DNA2/NAM7 helicase-like C-terminal" evidence="8">
    <location>
        <begin position="900"/>
        <end position="1112"/>
    </location>
</feature>
<dbReference type="OMA" id="NEINEWC"/>
<dbReference type="SUPFAM" id="SSF52540">
    <property type="entry name" value="P-loop containing nucleoside triphosphate hydrolases"/>
    <property type="match status" value="1"/>
</dbReference>
<organism evidence="9 10">
    <name type="scientific">Aspergillus terreus (strain NIH 2624 / FGSC A1156)</name>
    <dbReference type="NCBI Taxonomy" id="341663"/>
    <lineage>
        <taxon>Eukaryota</taxon>
        <taxon>Fungi</taxon>
        <taxon>Dikarya</taxon>
        <taxon>Ascomycota</taxon>
        <taxon>Pezizomycotina</taxon>
        <taxon>Eurotiomycetes</taxon>
        <taxon>Eurotiomycetidae</taxon>
        <taxon>Eurotiales</taxon>
        <taxon>Aspergillaceae</taxon>
        <taxon>Aspergillus</taxon>
        <taxon>Aspergillus subgen. Circumdati</taxon>
    </lineage>
</organism>
<evidence type="ECO:0000256" key="5">
    <source>
        <dbReference type="ARBA" id="ARBA00022840"/>
    </source>
</evidence>
<dbReference type="Pfam" id="PF13086">
    <property type="entry name" value="AAA_11"/>
    <property type="match status" value="1"/>
</dbReference>
<evidence type="ECO:0000313" key="9">
    <source>
        <dbReference type="EMBL" id="EAU33569.1"/>
    </source>
</evidence>
<evidence type="ECO:0000256" key="6">
    <source>
        <dbReference type="SAM" id="MobiDB-lite"/>
    </source>
</evidence>
<keyword evidence="4" id="KW-0347">Helicase</keyword>
<dbReference type="InterPro" id="IPR041679">
    <property type="entry name" value="DNA2/NAM7-like_C"/>
</dbReference>
<keyword evidence="3" id="KW-0378">Hydrolase</keyword>
<protein>
    <recommendedName>
        <fullName evidence="11">DNA2/NAM7 helicase-like C-terminal domain-containing protein</fullName>
    </recommendedName>
</protein>
<dbReference type="PANTHER" id="PTHR43788">
    <property type="entry name" value="DNA2/NAM7 HELICASE FAMILY MEMBER"/>
    <property type="match status" value="1"/>
</dbReference>
<evidence type="ECO:0008006" key="11">
    <source>
        <dbReference type="Google" id="ProtNLM"/>
    </source>
</evidence>
<evidence type="ECO:0000256" key="1">
    <source>
        <dbReference type="ARBA" id="ARBA00007913"/>
    </source>
</evidence>
<dbReference type="OrthoDB" id="4483681at2759"/>
<keyword evidence="2" id="KW-0547">Nucleotide-binding</keyword>
<dbReference type="Proteomes" id="UP000007963">
    <property type="component" value="Unassembled WGS sequence"/>
</dbReference>
<dbReference type="STRING" id="341663.Q0CKH6"/>
<dbReference type="GO" id="GO:0043139">
    <property type="term" value="F:5'-3' DNA helicase activity"/>
    <property type="evidence" value="ECO:0007669"/>
    <property type="project" value="TreeGrafter"/>
</dbReference>
<dbReference type="InterPro" id="IPR047187">
    <property type="entry name" value="SF1_C_Upf1"/>
</dbReference>
<feature type="region of interest" description="Disordered" evidence="6">
    <location>
        <begin position="1"/>
        <end position="121"/>
    </location>
</feature>
<name>Q0CKH6_ASPTN</name>
<feature type="compositionally biased region" description="Polar residues" evidence="6">
    <location>
        <begin position="69"/>
        <end position="107"/>
    </location>
</feature>
<dbReference type="InterPro" id="IPR027417">
    <property type="entry name" value="P-loop_NTPase"/>
</dbReference>
<dbReference type="InterPro" id="IPR050534">
    <property type="entry name" value="Coronavir_polyprotein_1ab"/>
</dbReference>
<dbReference type="EMBL" id="CH476601">
    <property type="protein sequence ID" value="EAU33569.1"/>
    <property type="molecule type" value="Genomic_DNA"/>
</dbReference>
<evidence type="ECO:0000256" key="3">
    <source>
        <dbReference type="ARBA" id="ARBA00022801"/>
    </source>
</evidence>
<dbReference type="AlphaFoldDB" id="Q0CKH6"/>
<dbReference type="HOGENOM" id="CLU_273196_0_0_1"/>
<accession>Q0CKH6</accession>
<dbReference type="GO" id="GO:0016787">
    <property type="term" value="F:hydrolase activity"/>
    <property type="evidence" value="ECO:0007669"/>
    <property type="project" value="UniProtKB-KW"/>
</dbReference>
<dbReference type="InterPro" id="IPR041677">
    <property type="entry name" value="DNA2/NAM7_AAA_11"/>
</dbReference>
<evidence type="ECO:0000256" key="2">
    <source>
        <dbReference type="ARBA" id="ARBA00022741"/>
    </source>
</evidence>
<gene>
    <name evidence="9" type="ORF">ATEG_05808</name>
</gene>
<feature type="compositionally biased region" description="Basic and acidic residues" evidence="6">
    <location>
        <begin position="9"/>
        <end position="18"/>
    </location>
</feature>